<sequence length="1173" mass="130695">MSIIHLKKTTMKTASTWLIIRAIKLVLVFSIWTGFSYGQDIDDDPLPAGNVAYSPVGIGVKEMHKKTSQSVVWFKRHPERYMQVPGSGTGYFIQTDPKLDHYCFLTAGHVLYDGNDVLEKNRTMLLDMAFQTVYINPRSNPATYQAVVGRPSGVPVSTTVVVAKVNGKGTLSWKDYALVKVPKSEVSGIPFRLHGFQFLANKSLPLTRLNDDAMKSAYVIHHKEGRPQQISTLQKRAYVQPGTNPTKQYSSAWAMPNWSGALGPGASGAPLVLPTLGGTFIDPPAIGIYVGRPANIDPPYFPMISPTDTSDFVFVQLATPELKNYILANCTGNLKEDEYKTSQNKPVALNTKALEDLLDEAVSFINKDIDYLKGTSLTTLNLGGSGSAAEAITALDTYKQKANALKQLIKANGAPAQIQSQVLELDLRMTAIESRLERLTLKPSLTPLNPSTVQANAVNALTYLGRYLLEVLVSNSVSRPIFDKPIDARYVYTNLALTIPTLKTRLSSVQDRMLFLANNIFSPKRAKRDITGQPPQVQAPNEVVSLQQKVLETIQAVNSYLLSTSDFQNNNLSFLFGAEYFYNNRETNSNRFLLTNFYEEEYLITEYIAGKIDEEIAKAKTNKTTYSTAFVTDCTQKVNEIRDYLSRLKAANYPKSFITVVGSKVGNLAYSTFNDKANFTINNYTPDLNWQKLDLSYSQTNSFGYQYISPGLSTNLKAIEGKYESYFTFPCLSKTKVSLGNWYSSRFKVTGTINLDNIGQITIHPYLQDFLNRNAITLQKKGSVASRSGSENKMITYDYVFDQAKLPNPGEGFVTGFNIDNYIKTQTEKPALTFGQRNNMVSFEMASPEILLVARALKQVSCVVDAPGYEHSTEEETNRPNDYVGYNLYLMKRYVGDYLTFKYRIELDNTIGWDFDLSIAESESPIVPGKYYQIKNRGTGRYIEPSGDTGLQMAQGPGNSGYVDDWRFSLNADGSYSIYERMLNPYYVAEIPGSSTTSGIQLTLNRPNDGLNQKWEIIPSPAKFGYYVIRSLVSSNSPLQMTATTNPNYWESGTKIMSVPLDRTAYQDWTFESGSGARQSAVSIPTETVIEEDQNRPVLHPNPVTDQLQLNLPVGYEQSVITISTASGAGMNLFVENQGLRRVVDVRSLKPGLYFIQVQCAGKPRHALKFLKQ</sequence>
<dbReference type="AlphaFoldDB" id="A0A368JJE5"/>
<name>A0A368JJE5_9BACT</name>
<accession>A0A368JJE5</accession>
<evidence type="ECO:0000313" key="1">
    <source>
        <dbReference type="EMBL" id="RCR67186.1"/>
    </source>
</evidence>
<protein>
    <submittedName>
        <fullName evidence="1">T9SS C-terminal target domain-containing protein</fullName>
    </submittedName>
</protein>
<evidence type="ECO:0000313" key="2">
    <source>
        <dbReference type="Proteomes" id="UP000253383"/>
    </source>
</evidence>
<dbReference type="OrthoDB" id="962578at2"/>
<dbReference type="Proteomes" id="UP000253383">
    <property type="component" value="Unassembled WGS sequence"/>
</dbReference>
<dbReference type="Gene3D" id="2.80.10.50">
    <property type="match status" value="1"/>
</dbReference>
<reference evidence="1 2" key="1">
    <citation type="submission" date="2018-07" db="EMBL/GenBank/DDBJ databases">
        <title>Genome analysis of Larkinella rosea.</title>
        <authorList>
            <person name="Zhou Z."/>
            <person name="Wang G."/>
        </authorList>
    </citation>
    <scope>NUCLEOTIDE SEQUENCE [LARGE SCALE GENOMIC DNA]</scope>
    <source>
        <strain evidence="2">zzj9</strain>
    </source>
</reference>
<organism evidence="1 2">
    <name type="scientific">Larkinella punicea</name>
    <dbReference type="NCBI Taxonomy" id="2315727"/>
    <lineage>
        <taxon>Bacteria</taxon>
        <taxon>Pseudomonadati</taxon>
        <taxon>Bacteroidota</taxon>
        <taxon>Cytophagia</taxon>
        <taxon>Cytophagales</taxon>
        <taxon>Spirosomataceae</taxon>
        <taxon>Larkinella</taxon>
    </lineage>
</organism>
<dbReference type="EMBL" id="QOWE01000021">
    <property type="protein sequence ID" value="RCR67186.1"/>
    <property type="molecule type" value="Genomic_DNA"/>
</dbReference>
<dbReference type="InterPro" id="IPR026444">
    <property type="entry name" value="Secre_tail"/>
</dbReference>
<keyword evidence="2" id="KW-1185">Reference proteome</keyword>
<comment type="caution">
    <text evidence="1">The sequence shown here is derived from an EMBL/GenBank/DDBJ whole genome shotgun (WGS) entry which is preliminary data.</text>
</comment>
<dbReference type="SUPFAM" id="SSF50494">
    <property type="entry name" value="Trypsin-like serine proteases"/>
    <property type="match status" value="1"/>
</dbReference>
<gene>
    <name evidence="1" type="ORF">DUE52_23010</name>
</gene>
<dbReference type="InterPro" id="IPR035992">
    <property type="entry name" value="Ricin_B-like_lectins"/>
</dbReference>
<proteinExistence type="predicted"/>
<dbReference type="CDD" id="cd00161">
    <property type="entry name" value="beta-trefoil_Ricin-like"/>
    <property type="match status" value="1"/>
</dbReference>
<dbReference type="SUPFAM" id="SSF50370">
    <property type="entry name" value="Ricin B-like lectins"/>
    <property type="match status" value="1"/>
</dbReference>
<dbReference type="InterPro" id="IPR009003">
    <property type="entry name" value="Peptidase_S1_PA"/>
</dbReference>
<dbReference type="NCBIfam" id="TIGR04183">
    <property type="entry name" value="Por_Secre_tail"/>
    <property type="match status" value="1"/>
</dbReference>